<keyword evidence="2" id="KW-1185">Reference proteome</keyword>
<evidence type="ECO:0000313" key="1">
    <source>
        <dbReference type="EMBL" id="TYZ26761.1"/>
    </source>
</evidence>
<dbReference type="PROSITE" id="PS51257">
    <property type="entry name" value="PROKAR_LIPOPROTEIN"/>
    <property type="match status" value="1"/>
</dbReference>
<dbReference type="RefSeq" id="WP_149189964.1">
    <property type="nucleotide sequence ID" value="NZ_VTOZ01000040.1"/>
</dbReference>
<dbReference type="AlphaFoldDB" id="A0A5D6WDZ8"/>
<accession>A0A5D6WDZ8</accession>
<evidence type="ECO:0000313" key="2">
    <source>
        <dbReference type="Proteomes" id="UP000322783"/>
    </source>
</evidence>
<proteinExistence type="predicted"/>
<sequence length="168" mass="19491">MKRNIFLVLLIVLTMVVLGCSGNNEEKVESSASNHPYQNEKCHSIDLPENSEPKLHLELSFNLDDCGEFEPDDVIKSAKWYRYKDDKIYISVDHIVTVNDNIKLNFNMQTFMADFENPEQLNAKMKVLEDRYINGRKVTYAKSIIDENNNPQIIENIGIEIDGEYWTI</sequence>
<gene>
    <name evidence="1" type="ORF">FZ041_13650</name>
</gene>
<reference evidence="1 2" key="1">
    <citation type="submission" date="2019-08" db="EMBL/GenBank/DDBJ databases">
        <title>Selenomonas sp. mPRGC5 and Selenomonas sp. mPRGC8 isolated from ruminal fluid of dairy goat (Capra hircus).</title>
        <authorList>
            <person name="Poothong S."/>
            <person name="Nuengjamnong C."/>
            <person name="Tanasupawat S."/>
        </authorList>
    </citation>
    <scope>NUCLEOTIDE SEQUENCE [LARGE SCALE GENOMIC DNA]</scope>
    <source>
        <strain evidence="2">mPRGC8</strain>
    </source>
</reference>
<dbReference type="EMBL" id="VTOZ01000040">
    <property type="protein sequence ID" value="TYZ26761.1"/>
    <property type="molecule type" value="Genomic_DNA"/>
</dbReference>
<dbReference type="Proteomes" id="UP000322783">
    <property type="component" value="Unassembled WGS sequence"/>
</dbReference>
<protein>
    <submittedName>
        <fullName evidence="1">Uncharacterized protein</fullName>
    </submittedName>
</protein>
<organism evidence="1 2">
    <name type="scientific">Selenomonas caprae</name>
    <dbReference type="NCBI Taxonomy" id="2606905"/>
    <lineage>
        <taxon>Bacteria</taxon>
        <taxon>Bacillati</taxon>
        <taxon>Bacillota</taxon>
        <taxon>Negativicutes</taxon>
        <taxon>Selenomonadales</taxon>
        <taxon>Selenomonadaceae</taxon>
        <taxon>Selenomonas</taxon>
    </lineage>
</organism>
<comment type="caution">
    <text evidence="1">The sequence shown here is derived from an EMBL/GenBank/DDBJ whole genome shotgun (WGS) entry which is preliminary data.</text>
</comment>
<name>A0A5D6WDZ8_9FIRM</name>